<dbReference type="Proteomes" id="UP000237631">
    <property type="component" value="Unassembled WGS sequence"/>
</dbReference>
<keyword evidence="2" id="KW-1185">Reference proteome</keyword>
<dbReference type="EMBL" id="PNEN01000570">
    <property type="protein sequence ID" value="PPJ54133.1"/>
    <property type="molecule type" value="Genomic_DNA"/>
</dbReference>
<evidence type="ECO:0000313" key="1">
    <source>
        <dbReference type="EMBL" id="PPJ54133.1"/>
    </source>
</evidence>
<evidence type="ECO:0000313" key="2">
    <source>
        <dbReference type="Proteomes" id="UP000237631"/>
    </source>
</evidence>
<protein>
    <submittedName>
        <fullName evidence="1">Uncharacterized protein</fullName>
    </submittedName>
</protein>
<proteinExistence type="predicted"/>
<accession>A0A2S6C340</accession>
<comment type="caution">
    <text evidence="1">The sequence shown here is derived from an EMBL/GenBank/DDBJ whole genome shotgun (WGS) entry which is preliminary data.</text>
</comment>
<reference evidence="2" key="1">
    <citation type="journal article" date="2017" name="bioRxiv">
        <title>Conservation of a gene cluster reveals novel cercosporin biosynthetic mechanisms and extends production to the genus Colletotrichum.</title>
        <authorList>
            <person name="de Jonge R."/>
            <person name="Ebert M.K."/>
            <person name="Huitt-Roehl C.R."/>
            <person name="Pal P."/>
            <person name="Suttle J.C."/>
            <person name="Spanner R.E."/>
            <person name="Neubauer J.D."/>
            <person name="Jurick W.M.II."/>
            <person name="Stott K.A."/>
            <person name="Secor G.A."/>
            <person name="Thomma B.P.H.J."/>
            <person name="Van de Peer Y."/>
            <person name="Townsend C.A."/>
            <person name="Bolton M.D."/>
        </authorList>
    </citation>
    <scope>NUCLEOTIDE SEQUENCE [LARGE SCALE GENOMIC DNA]</scope>
    <source>
        <strain evidence="2">CBS538.71</strain>
    </source>
</reference>
<name>A0A2S6C340_9PEZI</name>
<sequence>MGPTIWHPKDDKWWPATQPENRYNICKLSSKCYITGTTHSSKRFHLAIYNPILFNMPKSDRPVLQPKIRSDPDSAVRPSWEKMLILQPPQPKKLMYFVDTRYSSCQYHAGAQNFLAEGDAVLLDVLSLAEQCLQEKYKSTCPECVCEIGGPGQNATMRLCAIAASPEDIEAFKVGELDT</sequence>
<organism evidence="1 2">
    <name type="scientific">Cercospora berteroae</name>
    <dbReference type="NCBI Taxonomy" id="357750"/>
    <lineage>
        <taxon>Eukaryota</taxon>
        <taxon>Fungi</taxon>
        <taxon>Dikarya</taxon>
        <taxon>Ascomycota</taxon>
        <taxon>Pezizomycotina</taxon>
        <taxon>Dothideomycetes</taxon>
        <taxon>Dothideomycetidae</taxon>
        <taxon>Mycosphaerellales</taxon>
        <taxon>Mycosphaerellaceae</taxon>
        <taxon>Cercospora</taxon>
    </lineage>
</organism>
<gene>
    <name evidence="1" type="ORF">CBER1_01078</name>
</gene>
<dbReference type="AlphaFoldDB" id="A0A2S6C340"/>